<dbReference type="KEGG" id="scas:SACC_33030"/>
<proteinExistence type="predicted"/>
<dbReference type="EMBL" id="AP025226">
    <property type="protein sequence ID" value="BDC00287.1"/>
    <property type="molecule type" value="Genomic_DNA"/>
</dbReference>
<dbReference type="GeneID" id="68868028"/>
<dbReference type="AlphaFoldDB" id="A0AAQ4CWV5"/>
<protein>
    <submittedName>
        <fullName evidence="2">Uncharacterized protein</fullName>
    </submittedName>
</protein>
<feature type="compositionally biased region" description="Basic and acidic residues" evidence="1">
    <location>
        <begin position="25"/>
        <end position="39"/>
    </location>
</feature>
<feature type="region of interest" description="Disordered" evidence="1">
    <location>
        <begin position="1"/>
        <end position="69"/>
    </location>
</feature>
<feature type="compositionally biased region" description="Low complexity" evidence="1">
    <location>
        <begin position="48"/>
        <end position="59"/>
    </location>
</feature>
<keyword evidence="3" id="KW-1185">Reference proteome</keyword>
<name>A0AAQ4CWV5_9CREN</name>
<organism evidence="2 3">
    <name type="scientific">Saccharolobus caldissimus</name>
    <dbReference type="NCBI Taxonomy" id="1702097"/>
    <lineage>
        <taxon>Archaea</taxon>
        <taxon>Thermoproteota</taxon>
        <taxon>Thermoprotei</taxon>
        <taxon>Sulfolobales</taxon>
        <taxon>Sulfolobaceae</taxon>
        <taxon>Saccharolobus</taxon>
    </lineage>
</organism>
<sequence length="879" mass="100174">MSNLSDKEDKEKINKITEDNEEWDIQEHEGVNEVKKKEPNLPPPGSPTPSNQISISSDSPPDPSTNKRTELSDYEIKVLEALILANLGSRTLENIEKNHGISFVAGDVIKALSDLVELDVEKVSSIINNLLNKNCISQTGSTIFGFSVNCNLLNVNLGLIDDYLLGRAFLVTDFSKNEEIKRIILHLIKKVNLEFLHHYIDLKSLPKSFLFSLSYIFGYIENYKDYSYIIKELNKNPPKFNTRVLLQDQYLKHLIGLLLKGKELFKDKNAKLADFKKDISSFLKNVIPREKYKMLIDSNMILDINGVLNTLANDVAPINLEKDTSIMKQWLYEDWDRFINSYRALNKSYPYNIQELIEKTYLIPLVEGNEIDFIWNENFQNALKNVISEINTKLSKIIQGHEQEAEYGIDIDWKNDICPDYYLRNCRKITKKYVFVVEAEDSWGIPAFDDSVLINHSFIVISPTKELGFKNLVESNCPNRSNGCHKITSNKNVYYGIAPAPLWIKERLHGLEEIIRQQSTSTTPVVTSATESPQQSFTTEENVTDEFLDTIDENNESVLFSSSLFEGNGLYLVVYPDDNFYLSYSLAKLCSEISKLKTGKGHITIVSTERDELRNTSLIRGAYASDDVILLEKRNYPDAFLDRLGRTISEMSVSGNHFVIMPKEIYDKLPISVYGKPKKVLIVKDGKDIGILSYAATGFVDDKLITGNSDALFRINRGEEMLLSHPFRIIMTKYPNKIAYTENESEDHLRLKVFAVYHGIYNMNQRPEEVVTEAQINNVRPDVKISNIVVVDAKVYYGFGPAIISKIIEAASNYANLFNSVWIAIKPIHYLLFGRTLKVSLVNSNLGGKVRIVIPIKENKNYVLVDSSEFEDRIARVIL</sequence>
<dbReference type="Proteomes" id="UP001319921">
    <property type="component" value="Chromosome"/>
</dbReference>
<dbReference type="RefSeq" id="WP_229571021.1">
    <property type="nucleotide sequence ID" value="NZ_AP025226.1"/>
</dbReference>
<evidence type="ECO:0000256" key="1">
    <source>
        <dbReference type="SAM" id="MobiDB-lite"/>
    </source>
</evidence>
<evidence type="ECO:0000313" key="2">
    <source>
        <dbReference type="EMBL" id="BDC00287.1"/>
    </source>
</evidence>
<feature type="compositionally biased region" description="Basic and acidic residues" evidence="1">
    <location>
        <begin position="1"/>
        <end position="18"/>
    </location>
</feature>
<evidence type="ECO:0000313" key="3">
    <source>
        <dbReference type="Proteomes" id="UP001319921"/>
    </source>
</evidence>
<reference evidence="2 3" key="1">
    <citation type="journal article" date="2022" name="Microbiol. Resour. Announc.">
        <title>Complete Genome Sequence of the Hyperthermophilic and Acidophilic Archaeon Saccharolobus caldissimus Strain HS-3T.</title>
        <authorList>
            <person name="Sakai H.D."/>
            <person name="Kurosawa N."/>
        </authorList>
    </citation>
    <scope>NUCLEOTIDE SEQUENCE [LARGE SCALE GENOMIC DNA]</scope>
    <source>
        <strain evidence="2 3">JCM32116</strain>
    </source>
</reference>
<accession>A0AAQ4CWV5</accession>
<gene>
    <name evidence="2" type="ORF">SACC_33030</name>
</gene>